<keyword evidence="1" id="KW-0472">Membrane</keyword>
<keyword evidence="1" id="KW-1133">Transmembrane helix</keyword>
<sequence>MVYIFWFLFKLALTGFTEYIHWLILSYALGSYDFVYDTRRHHPPGFLKILNLFLATMLTVSQINTRIAITTGKYYFNLLIRPSCKTRLNYIIQPHILNSHSLLFLFH</sequence>
<keyword evidence="1" id="KW-0812">Transmembrane</keyword>
<dbReference type="HOGENOM" id="CLU_2211687_0_0_1"/>
<comment type="caution">
    <text evidence="2">The sequence shown here is derived from an EMBL/GenBank/DDBJ whole genome shotgun (WGS) entry which is preliminary data.</text>
</comment>
<feature type="transmembrane region" description="Helical" evidence="1">
    <location>
        <begin position="7"/>
        <end position="29"/>
    </location>
</feature>
<accession>S7XUA9</accession>
<evidence type="ECO:0000313" key="3">
    <source>
        <dbReference type="Proteomes" id="UP000014978"/>
    </source>
</evidence>
<dbReference type="InParanoid" id="S7XUA9"/>
<dbReference type="EMBL" id="ATCN01000220">
    <property type="protein sequence ID" value="EPR79503.1"/>
    <property type="molecule type" value="Genomic_DNA"/>
</dbReference>
<feature type="transmembrane region" description="Helical" evidence="1">
    <location>
        <begin position="49"/>
        <end position="69"/>
    </location>
</feature>
<organism evidence="2 3">
    <name type="scientific">Spraguea lophii (strain 42_110)</name>
    <name type="common">Microsporidian parasite</name>
    <dbReference type="NCBI Taxonomy" id="1358809"/>
    <lineage>
        <taxon>Eukaryota</taxon>
        <taxon>Fungi</taxon>
        <taxon>Fungi incertae sedis</taxon>
        <taxon>Microsporidia</taxon>
        <taxon>Spragueidae</taxon>
        <taxon>Spraguea</taxon>
    </lineage>
</organism>
<name>S7XUA9_SPRLO</name>
<reference evidence="3" key="1">
    <citation type="journal article" date="2013" name="PLoS Genet.">
        <title>The genome of Spraguea lophii and the basis of host-microsporidian interactions.</title>
        <authorList>
            <person name="Campbell S.E."/>
            <person name="Williams T.A."/>
            <person name="Yousuf A."/>
            <person name="Soanes D.M."/>
            <person name="Paszkiewicz K.H."/>
            <person name="Williams B.A.P."/>
        </authorList>
    </citation>
    <scope>NUCLEOTIDE SEQUENCE [LARGE SCALE GENOMIC DNA]</scope>
    <source>
        <strain evidence="3">42_110</strain>
    </source>
</reference>
<keyword evidence="3" id="KW-1185">Reference proteome</keyword>
<dbReference type="Proteomes" id="UP000014978">
    <property type="component" value="Unassembled WGS sequence"/>
</dbReference>
<dbReference type="AlphaFoldDB" id="S7XUA9"/>
<evidence type="ECO:0000313" key="2">
    <source>
        <dbReference type="EMBL" id="EPR79503.1"/>
    </source>
</evidence>
<protein>
    <submittedName>
        <fullName evidence="2">Uncharacterized protein</fullName>
    </submittedName>
</protein>
<gene>
    <name evidence="2" type="ORF">SLOPH_773</name>
</gene>
<proteinExistence type="predicted"/>
<evidence type="ECO:0000256" key="1">
    <source>
        <dbReference type="SAM" id="Phobius"/>
    </source>
</evidence>
<dbReference type="VEuPathDB" id="MicrosporidiaDB:SLOPH_773"/>